<dbReference type="EMBL" id="JADIKM010000001">
    <property type="protein sequence ID" value="MFK2902454.1"/>
    <property type="molecule type" value="Genomic_DNA"/>
</dbReference>
<evidence type="ECO:0000259" key="3">
    <source>
        <dbReference type="Pfam" id="PF08212"/>
    </source>
</evidence>
<dbReference type="PROSITE" id="PS51257">
    <property type="entry name" value="PROKAR_LIPOPROTEIN"/>
    <property type="match status" value="1"/>
</dbReference>
<dbReference type="InterPro" id="IPR022271">
    <property type="entry name" value="Lipocalin_ApoD"/>
</dbReference>
<proteinExistence type="inferred from homology"/>
<dbReference type="PIRSF" id="PIRSF036893">
    <property type="entry name" value="Lipocalin_ApoD"/>
    <property type="match status" value="1"/>
</dbReference>
<feature type="chain" id="PRO_5045017438" description="Outer membrane lipoprotein Blc" evidence="2">
    <location>
        <begin position="30"/>
        <end position="185"/>
    </location>
</feature>
<dbReference type="InterPro" id="IPR000566">
    <property type="entry name" value="Lipocln_cytosolic_FA-bd_dom"/>
</dbReference>
<comment type="function">
    <text evidence="2">Involved in the storage or transport of lipids necessary for membrane maintenance under stressful conditions. Displays a binding preference for lysophospholipids.</text>
</comment>
<evidence type="ECO:0000313" key="4">
    <source>
        <dbReference type="EMBL" id="MFK2902454.1"/>
    </source>
</evidence>
<keyword evidence="2" id="KW-0446">Lipid-binding</keyword>
<comment type="caution">
    <text evidence="4">The sequence shown here is derived from an EMBL/GenBank/DDBJ whole genome shotgun (WGS) entry which is preliminary data.</text>
</comment>
<accession>A0ABW8JPR4</accession>
<evidence type="ECO:0000256" key="1">
    <source>
        <dbReference type="ARBA" id="ARBA00006889"/>
    </source>
</evidence>
<evidence type="ECO:0000256" key="2">
    <source>
        <dbReference type="PIRNR" id="PIRNR036893"/>
    </source>
</evidence>
<dbReference type="PANTHER" id="PTHR10612:SF34">
    <property type="entry name" value="APOLIPOPROTEIN D"/>
    <property type="match status" value="1"/>
</dbReference>
<dbReference type="InterPro" id="IPR012674">
    <property type="entry name" value="Calycin"/>
</dbReference>
<dbReference type="PANTHER" id="PTHR10612">
    <property type="entry name" value="APOLIPOPROTEIN D"/>
    <property type="match status" value="1"/>
</dbReference>
<protein>
    <recommendedName>
        <fullName evidence="2">Outer membrane lipoprotein Blc</fullName>
    </recommendedName>
</protein>
<dbReference type="Gene3D" id="2.40.128.20">
    <property type="match status" value="1"/>
</dbReference>
<dbReference type="InterPro" id="IPR022272">
    <property type="entry name" value="Lipocalin_CS"/>
</dbReference>
<gene>
    <name evidence="4" type="ORF">ISP17_00650</name>
</gene>
<dbReference type="SUPFAM" id="SSF50814">
    <property type="entry name" value="Lipocalins"/>
    <property type="match status" value="1"/>
</dbReference>
<sequence length="185" mass="20896">MKPRFTALLTLLVVALLGGCASQPPLRQAKDVDLARYMGTWYVIGHVPYFAEKGDVATADEYRLKPDGDIAVTYHYRKGFDAPEKTWAGKAWLPDPADTAHWKVQLVWPLRSDYVIVDLAPDYRSVLIGLPSRKLMWIMARERQLPAAEYQRLLAVAKAEGFPVDQVRKVPQRCEDLGQAGFEQP</sequence>
<name>A0ABW8JPR4_9GAMM</name>
<keyword evidence="2" id="KW-0472">Membrane</keyword>
<dbReference type="Pfam" id="PF08212">
    <property type="entry name" value="Lipocalin_2"/>
    <property type="match status" value="1"/>
</dbReference>
<keyword evidence="2" id="KW-0732">Signal</keyword>
<keyword evidence="5" id="KW-1185">Reference proteome</keyword>
<evidence type="ECO:0000313" key="5">
    <source>
        <dbReference type="Proteomes" id="UP001620460"/>
    </source>
</evidence>
<dbReference type="Proteomes" id="UP001620460">
    <property type="component" value="Unassembled WGS sequence"/>
</dbReference>
<feature type="domain" description="Lipocalin/cytosolic fatty-acid binding" evidence="3">
    <location>
        <begin position="32"/>
        <end position="172"/>
    </location>
</feature>
<keyword evidence="2" id="KW-0998">Cell outer membrane</keyword>
<organism evidence="4 5">
    <name type="scientific">Dyella ginsengisoli</name>
    <dbReference type="NCBI Taxonomy" id="363848"/>
    <lineage>
        <taxon>Bacteria</taxon>
        <taxon>Pseudomonadati</taxon>
        <taxon>Pseudomonadota</taxon>
        <taxon>Gammaproteobacteria</taxon>
        <taxon>Lysobacterales</taxon>
        <taxon>Rhodanobacteraceae</taxon>
        <taxon>Dyella</taxon>
    </lineage>
</organism>
<keyword evidence="2" id="KW-0449">Lipoprotein</keyword>
<dbReference type="PROSITE" id="PS00213">
    <property type="entry name" value="LIPOCALIN"/>
    <property type="match status" value="1"/>
</dbReference>
<comment type="similarity">
    <text evidence="1 2">Belongs to the calycin superfamily. Lipocalin family.</text>
</comment>
<comment type="subcellular location">
    <subcellularLocation>
        <location evidence="2">Cell outer membrane</location>
    </subcellularLocation>
</comment>
<feature type="signal peptide" evidence="2">
    <location>
        <begin position="1"/>
        <end position="29"/>
    </location>
</feature>
<dbReference type="CDD" id="cd19438">
    <property type="entry name" value="lipocalin_Blc-like"/>
    <property type="match status" value="1"/>
</dbReference>
<reference evidence="4 5" key="1">
    <citation type="submission" date="2020-10" db="EMBL/GenBank/DDBJ databases">
        <title>Phylogeny of dyella-like bacteria.</title>
        <authorList>
            <person name="Fu J."/>
        </authorList>
    </citation>
    <scope>NUCLEOTIDE SEQUENCE [LARGE SCALE GENOMIC DNA]</scope>
    <source>
        <strain evidence="4 5">Gsoil3046</strain>
    </source>
</reference>
<dbReference type="InterPro" id="IPR047202">
    <property type="entry name" value="Lipocalin_Blc-like_dom"/>
</dbReference>
<dbReference type="RefSeq" id="WP_404629581.1">
    <property type="nucleotide sequence ID" value="NZ_JADIKM010000001.1"/>
</dbReference>
<comment type="subunit">
    <text evidence="2">Homodimer.</text>
</comment>